<sequence length="158" mass="18467">MTIKFTWFGTASYILDLDGTRLLFDPFFYRNSLATPKLKTKKEQITNIEAVFISHGHFDHVTDAGWFAENLNVPVYCSEVAKENMINWAEGKILEDESYPISINGKDNIKPCEYFDKIQVSENVEVELIKSEHIKFDFNTIASRLFSWKVWETNWENI</sequence>
<organism evidence="2">
    <name type="scientific">marine sediment metagenome</name>
    <dbReference type="NCBI Taxonomy" id="412755"/>
    <lineage>
        <taxon>unclassified sequences</taxon>
        <taxon>metagenomes</taxon>
        <taxon>ecological metagenomes</taxon>
    </lineage>
</organism>
<gene>
    <name evidence="2" type="ORF">S12H4_36120</name>
</gene>
<name>X1TCW6_9ZZZZ</name>
<evidence type="ECO:0000313" key="2">
    <source>
        <dbReference type="EMBL" id="GAI89211.1"/>
    </source>
</evidence>
<dbReference type="Pfam" id="PF00753">
    <property type="entry name" value="Lactamase_B"/>
    <property type="match status" value="1"/>
</dbReference>
<comment type="caution">
    <text evidence="2">The sequence shown here is derived from an EMBL/GenBank/DDBJ whole genome shotgun (WGS) entry which is preliminary data.</text>
</comment>
<accession>X1TCW6</accession>
<evidence type="ECO:0000259" key="1">
    <source>
        <dbReference type="Pfam" id="PF00753"/>
    </source>
</evidence>
<reference evidence="2" key="1">
    <citation type="journal article" date="2014" name="Front. Microbiol.">
        <title>High frequency of phylogenetically diverse reductive dehalogenase-homologous genes in deep subseafloor sedimentary metagenomes.</title>
        <authorList>
            <person name="Kawai M."/>
            <person name="Futagami T."/>
            <person name="Toyoda A."/>
            <person name="Takaki Y."/>
            <person name="Nishi S."/>
            <person name="Hori S."/>
            <person name="Arai W."/>
            <person name="Tsubouchi T."/>
            <person name="Morono Y."/>
            <person name="Uchiyama I."/>
            <person name="Ito T."/>
            <person name="Fujiyama A."/>
            <person name="Inagaki F."/>
            <person name="Takami H."/>
        </authorList>
    </citation>
    <scope>NUCLEOTIDE SEQUENCE</scope>
    <source>
        <strain evidence="2">Expedition CK06-06</strain>
    </source>
</reference>
<protein>
    <recommendedName>
        <fullName evidence="1">Metallo-beta-lactamase domain-containing protein</fullName>
    </recommendedName>
</protein>
<dbReference type="CDD" id="cd06262">
    <property type="entry name" value="metallo-hydrolase-like_MBL-fold"/>
    <property type="match status" value="1"/>
</dbReference>
<feature type="domain" description="Metallo-beta-lactamase" evidence="1">
    <location>
        <begin position="6"/>
        <end position="127"/>
    </location>
</feature>
<dbReference type="InterPro" id="IPR001279">
    <property type="entry name" value="Metallo-B-lactamas"/>
</dbReference>
<dbReference type="PANTHER" id="PTHR43546">
    <property type="entry name" value="UPF0173 METAL-DEPENDENT HYDROLASE MJ1163-RELATED"/>
    <property type="match status" value="1"/>
</dbReference>
<dbReference type="AlphaFoldDB" id="X1TCW6"/>
<dbReference type="InterPro" id="IPR036866">
    <property type="entry name" value="RibonucZ/Hydroxyglut_hydro"/>
</dbReference>
<dbReference type="SUPFAM" id="SSF56281">
    <property type="entry name" value="Metallo-hydrolase/oxidoreductase"/>
    <property type="match status" value="1"/>
</dbReference>
<dbReference type="EMBL" id="BARW01021511">
    <property type="protein sequence ID" value="GAI89211.1"/>
    <property type="molecule type" value="Genomic_DNA"/>
</dbReference>
<dbReference type="InterPro" id="IPR050114">
    <property type="entry name" value="UPF0173_UPF0282_UlaG_hydrolase"/>
</dbReference>
<proteinExistence type="predicted"/>
<dbReference type="Gene3D" id="3.60.15.10">
    <property type="entry name" value="Ribonuclease Z/Hydroxyacylglutathione hydrolase-like"/>
    <property type="match status" value="1"/>
</dbReference>